<dbReference type="Pfam" id="PF08007">
    <property type="entry name" value="JmjC_2"/>
    <property type="match status" value="1"/>
</dbReference>
<dbReference type="KEGG" id="apac:S7S_08885"/>
<evidence type="ECO:0000256" key="5">
    <source>
        <dbReference type="ARBA" id="ARBA00023004"/>
    </source>
</evidence>
<dbReference type="Proteomes" id="UP000006764">
    <property type="component" value="Chromosome"/>
</dbReference>
<dbReference type="InterPro" id="IPR039994">
    <property type="entry name" value="NO66-like"/>
</dbReference>
<dbReference type="PROSITE" id="PS51184">
    <property type="entry name" value="JMJC"/>
    <property type="match status" value="1"/>
</dbReference>
<dbReference type="STRING" id="391936.S7S_08885"/>
<sequence>MAALPRFTLPLPAADFLRDHWQRKPLVARGAATGLDLLDPDTLAGLSLEDGVESRLIQGAGNGPWSLRHGPFTEQDFQTLPERDWTLLVQSVDHCLTDVSLLLDCFDFLPGWRIEDIMVSYAVRGGSVGPHFDQYDVFLIQASGHRRWQIGPVCDADTPRQPHDSLKLLADMPVREEHLLGPGDVLYLPPGVAHHGVAEDDDCVTWSVGFRAPRLADLLARITDEALADTQDSLFTDAGRTLPASSGQLSETDASALAQQALGLISPAVTQRALGQLLSEPRHPGLDFEVDSGHIRAAAPEAVLVRHGSTRLVADAQGLWLNGEHWPLPDETKPLGTYLASRRLYSAKALYPLLDTNGRTLINEWIEQGYFVALHEPFDGQ</sequence>
<evidence type="ECO:0000256" key="3">
    <source>
        <dbReference type="ARBA" id="ARBA00022964"/>
    </source>
</evidence>
<feature type="domain" description="JmjC" evidence="6">
    <location>
        <begin position="98"/>
        <end position="227"/>
    </location>
</feature>
<evidence type="ECO:0000256" key="2">
    <source>
        <dbReference type="ARBA" id="ARBA00022723"/>
    </source>
</evidence>
<evidence type="ECO:0000256" key="4">
    <source>
        <dbReference type="ARBA" id="ARBA00023002"/>
    </source>
</evidence>
<proteinExistence type="predicted"/>
<keyword evidence="4" id="KW-0560">Oxidoreductase</keyword>
<keyword evidence="8" id="KW-1185">Reference proteome</keyword>
<dbReference type="InterPro" id="IPR046799">
    <property type="entry name" value="ROXA-like_wH"/>
</dbReference>
<dbReference type="AlphaFoldDB" id="A0A0B4XM28"/>
<keyword evidence="5" id="KW-0408">Iron</keyword>
<dbReference type="EMBL" id="CP004387">
    <property type="protein sequence ID" value="AJD48191.1"/>
    <property type="molecule type" value="Genomic_DNA"/>
</dbReference>
<dbReference type="Pfam" id="PF20514">
    <property type="entry name" value="WHD_ROXA"/>
    <property type="match status" value="1"/>
</dbReference>
<protein>
    <recommendedName>
        <fullName evidence="6">JmjC domain-containing protein</fullName>
    </recommendedName>
</protein>
<dbReference type="RefSeq" id="WP_041025975.1">
    <property type="nucleotide sequence ID" value="NZ_CP004387.1"/>
</dbReference>
<evidence type="ECO:0000313" key="7">
    <source>
        <dbReference type="EMBL" id="AJD48191.1"/>
    </source>
</evidence>
<dbReference type="PANTHER" id="PTHR13096:SF8">
    <property type="entry name" value="RIBOSOMAL OXYGENASE 1"/>
    <property type="match status" value="1"/>
</dbReference>
<dbReference type="GO" id="GO:0016706">
    <property type="term" value="F:2-oxoglutarate-dependent dioxygenase activity"/>
    <property type="evidence" value="ECO:0007669"/>
    <property type="project" value="TreeGrafter"/>
</dbReference>
<dbReference type="SUPFAM" id="SSF51197">
    <property type="entry name" value="Clavaminate synthase-like"/>
    <property type="match status" value="1"/>
</dbReference>
<gene>
    <name evidence="7" type="ORF">S7S_08885</name>
</gene>
<dbReference type="GO" id="GO:0046872">
    <property type="term" value="F:metal ion binding"/>
    <property type="evidence" value="ECO:0007669"/>
    <property type="project" value="UniProtKB-KW"/>
</dbReference>
<comment type="cofactor">
    <cofactor evidence="1">
        <name>Fe(2+)</name>
        <dbReference type="ChEBI" id="CHEBI:29033"/>
    </cofactor>
</comment>
<reference evidence="7 8" key="1">
    <citation type="journal article" date="2012" name="J. Bacteriol.">
        <title>Genome sequence of an alkane-degrading bacterium, Alcanivorax pacificus type strain W11-5, isolated from deep sea sediment.</title>
        <authorList>
            <person name="Lai Q."/>
            <person name="Shao Z."/>
        </authorList>
    </citation>
    <scope>NUCLEOTIDE SEQUENCE [LARGE SCALE GENOMIC DNA]</scope>
    <source>
        <strain evidence="7 8">W11-5</strain>
    </source>
</reference>
<evidence type="ECO:0000259" key="6">
    <source>
        <dbReference type="PROSITE" id="PS51184"/>
    </source>
</evidence>
<dbReference type="PANTHER" id="PTHR13096">
    <property type="entry name" value="MINA53 MYC INDUCED NUCLEAR ANTIGEN"/>
    <property type="match status" value="1"/>
</dbReference>
<evidence type="ECO:0000313" key="8">
    <source>
        <dbReference type="Proteomes" id="UP000006764"/>
    </source>
</evidence>
<dbReference type="InterPro" id="IPR003347">
    <property type="entry name" value="JmjC_dom"/>
</dbReference>
<dbReference type="HOGENOM" id="CLU_039125_1_0_6"/>
<keyword evidence="3" id="KW-0223">Dioxygenase</keyword>
<dbReference type="OrthoDB" id="9764016at2"/>
<organism evidence="7 8">
    <name type="scientific">Isoalcanivorax pacificus W11-5</name>
    <dbReference type="NCBI Taxonomy" id="391936"/>
    <lineage>
        <taxon>Bacteria</taxon>
        <taxon>Pseudomonadati</taxon>
        <taxon>Pseudomonadota</taxon>
        <taxon>Gammaproteobacteria</taxon>
        <taxon>Oceanospirillales</taxon>
        <taxon>Alcanivoracaceae</taxon>
        <taxon>Isoalcanivorax</taxon>
    </lineage>
</organism>
<dbReference type="Gene3D" id="2.60.120.650">
    <property type="entry name" value="Cupin"/>
    <property type="match status" value="1"/>
</dbReference>
<name>A0A0B4XM28_9GAMM</name>
<keyword evidence="2" id="KW-0479">Metal-binding</keyword>
<dbReference type="Gene3D" id="3.40.366.30">
    <property type="entry name" value="50S ribosomal protein L16 arginine hydroxylase, Chain A, Domain 2"/>
    <property type="match status" value="1"/>
</dbReference>
<dbReference type="SMART" id="SM00558">
    <property type="entry name" value="JmjC"/>
    <property type="match status" value="1"/>
</dbReference>
<evidence type="ECO:0000256" key="1">
    <source>
        <dbReference type="ARBA" id="ARBA00001954"/>
    </source>
</evidence>
<accession>A0A0B4XM28</accession>